<dbReference type="EMBL" id="LAZR01012330">
    <property type="protein sequence ID" value="KKM27393.1"/>
    <property type="molecule type" value="Genomic_DNA"/>
</dbReference>
<keyword evidence="1" id="KW-0472">Membrane</keyword>
<dbReference type="AlphaFoldDB" id="A0A0F9KZG2"/>
<proteinExistence type="predicted"/>
<sequence length="121" mass="13894">MWKKFKFEKFFYFIMINKKRDYKGIKVPKEVHEDLNELKEIIIRNGLSSISSDFLNYVPKNCPKCSTEMDSVEVSLGYHHCPNCEFKYPEIKLGLGGSLAIGTLIGLGIAGIIYLLARRDE</sequence>
<feature type="transmembrane region" description="Helical" evidence="1">
    <location>
        <begin position="93"/>
        <end position="117"/>
    </location>
</feature>
<accession>A0A0F9KZG2</accession>
<evidence type="ECO:0000313" key="2">
    <source>
        <dbReference type="EMBL" id="KKM27393.1"/>
    </source>
</evidence>
<comment type="caution">
    <text evidence="2">The sequence shown here is derived from an EMBL/GenBank/DDBJ whole genome shotgun (WGS) entry which is preliminary data.</text>
</comment>
<reference evidence="2" key="1">
    <citation type="journal article" date="2015" name="Nature">
        <title>Complex archaea that bridge the gap between prokaryotes and eukaryotes.</title>
        <authorList>
            <person name="Spang A."/>
            <person name="Saw J.H."/>
            <person name="Jorgensen S.L."/>
            <person name="Zaremba-Niedzwiedzka K."/>
            <person name="Martijn J."/>
            <person name="Lind A.E."/>
            <person name="van Eijk R."/>
            <person name="Schleper C."/>
            <person name="Guy L."/>
            <person name="Ettema T.J."/>
        </authorList>
    </citation>
    <scope>NUCLEOTIDE SEQUENCE</scope>
</reference>
<gene>
    <name evidence="2" type="ORF">LCGC14_1575180</name>
</gene>
<organism evidence="2">
    <name type="scientific">marine sediment metagenome</name>
    <dbReference type="NCBI Taxonomy" id="412755"/>
    <lineage>
        <taxon>unclassified sequences</taxon>
        <taxon>metagenomes</taxon>
        <taxon>ecological metagenomes</taxon>
    </lineage>
</organism>
<keyword evidence="1" id="KW-0812">Transmembrane</keyword>
<name>A0A0F9KZG2_9ZZZZ</name>
<keyword evidence="1" id="KW-1133">Transmembrane helix</keyword>
<evidence type="ECO:0000256" key="1">
    <source>
        <dbReference type="SAM" id="Phobius"/>
    </source>
</evidence>
<protein>
    <submittedName>
        <fullName evidence="2">Uncharacterized protein</fullName>
    </submittedName>
</protein>